<keyword evidence="4" id="KW-1185">Reference proteome</keyword>
<dbReference type="InterPro" id="IPR013128">
    <property type="entry name" value="Peptidase_C1A"/>
</dbReference>
<dbReference type="InterPro" id="IPR038765">
    <property type="entry name" value="Papain-like_cys_pep_sf"/>
</dbReference>
<proteinExistence type="inferred from homology"/>
<organism evidence="3 4">
    <name type="scientific">Lactuca saligna</name>
    <name type="common">Willowleaf lettuce</name>
    <dbReference type="NCBI Taxonomy" id="75948"/>
    <lineage>
        <taxon>Eukaryota</taxon>
        <taxon>Viridiplantae</taxon>
        <taxon>Streptophyta</taxon>
        <taxon>Embryophyta</taxon>
        <taxon>Tracheophyta</taxon>
        <taxon>Spermatophyta</taxon>
        <taxon>Magnoliopsida</taxon>
        <taxon>eudicotyledons</taxon>
        <taxon>Gunneridae</taxon>
        <taxon>Pentapetalae</taxon>
        <taxon>asterids</taxon>
        <taxon>campanulids</taxon>
        <taxon>Asterales</taxon>
        <taxon>Asteraceae</taxon>
        <taxon>Cichorioideae</taxon>
        <taxon>Cichorieae</taxon>
        <taxon>Lactucinae</taxon>
        <taxon>Lactuca</taxon>
    </lineage>
</organism>
<dbReference type="SMART" id="SM00645">
    <property type="entry name" value="Pept_C1"/>
    <property type="match status" value="1"/>
</dbReference>
<dbReference type="AlphaFoldDB" id="A0AA35VN13"/>
<protein>
    <recommendedName>
        <fullName evidence="2">Peptidase C1A papain C-terminal domain-containing protein</fullName>
    </recommendedName>
</protein>
<dbReference type="PROSITE" id="PS00640">
    <property type="entry name" value="THIOL_PROTEASE_ASN"/>
    <property type="match status" value="1"/>
</dbReference>
<gene>
    <name evidence="3" type="ORF">LSALG_LOCUS9787</name>
</gene>
<evidence type="ECO:0000259" key="2">
    <source>
        <dbReference type="SMART" id="SM00645"/>
    </source>
</evidence>
<dbReference type="EMBL" id="OX465077">
    <property type="protein sequence ID" value="CAI9269410.1"/>
    <property type="molecule type" value="Genomic_DNA"/>
</dbReference>
<accession>A0AA35VN13</accession>
<dbReference type="Gene3D" id="3.90.70.10">
    <property type="entry name" value="Cysteine proteinases"/>
    <property type="match status" value="1"/>
</dbReference>
<sequence length="134" mass="15110">MIISVYEHYEDVPVNDESALLKAAANQPVTITVAIEAGGKDFQFYTSGIFTGQCGTDLDHGVVVVVYGTEDGKDYWLVRNSWAADWGDEGYIRMERKHYSSLYPGRIVHNKMINYSHRMREGDMLIKGVNVGMK</sequence>
<feature type="domain" description="Peptidase C1A papain C-terminal" evidence="2">
    <location>
        <begin position="1"/>
        <end position="106"/>
    </location>
</feature>
<dbReference type="Pfam" id="PF00112">
    <property type="entry name" value="Peptidase_C1"/>
    <property type="match status" value="1"/>
</dbReference>
<dbReference type="InterPro" id="IPR025661">
    <property type="entry name" value="Pept_asp_AS"/>
</dbReference>
<dbReference type="InterPro" id="IPR000668">
    <property type="entry name" value="Peptidase_C1A_C"/>
</dbReference>
<dbReference type="GO" id="GO:0006508">
    <property type="term" value="P:proteolysis"/>
    <property type="evidence" value="ECO:0007669"/>
    <property type="project" value="InterPro"/>
</dbReference>
<evidence type="ECO:0000313" key="4">
    <source>
        <dbReference type="Proteomes" id="UP001177003"/>
    </source>
</evidence>
<dbReference type="SUPFAM" id="SSF54001">
    <property type="entry name" value="Cysteine proteinases"/>
    <property type="match status" value="1"/>
</dbReference>
<dbReference type="PANTHER" id="PTHR12411">
    <property type="entry name" value="CYSTEINE PROTEASE FAMILY C1-RELATED"/>
    <property type="match status" value="1"/>
</dbReference>
<comment type="similarity">
    <text evidence="1">Belongs to the peptidase C1 family.</text>
</comment>
<evidence type="ECO:0000256" key="1">
    <source>
        <dbReference type="ARBA" id="ARBA00008455"/>
    </source>
</evidence>
<reference evidence="3" key="1">
    <citation type="submission" date="2023-04" db="EMBL/GenBank/DDBJ databases">
        <authorList>
            <person name="Vijverberg K."/>
            <person name="Xiong W."/>
            <person name="Schranz E."/>
        </authorList>
    </citation>
    <scope>NUCLEOTIDE SEQUENCE</scope>
</reference>
<dbReference type="GO" id="GO:0008234">
    <property type="term" value="F:cysteine-type peptidase activity"/>
    <property type="evidence" value="ECO:0007669"/>
    <property type="project" value="InterPro"/>
</dbReference>
<evidence type="ECO:0000313" key="3">
    <source>
        <dbReference type="EMBL" id="CAI9269410.1"/>
    </source>
</evidence>
<dbReference type="Proteomes" id="UP001177003">
    <property type="component" value="Chromosome 1"/>
</dbReference>
<name>A0AA35VN13_LACSI</name>